<protein>
    <submittedName>
        <fullName evidence="2">Uncharacterized protein</fullName>
    </submittedName>
</protein>
<gene>
    <name evidence="2" type="ORF">AYI69_g217</name>
</gene>
<keyword evidence="3" id="KW-1185">Reference proteome</keyword>
<feature type="compositionally biased region" description="Low complexity" evidence="1">
    <location>
        <begin position="7"/>
        <end position="19"/>
    </location>
</feature>
<evidence type="ECO:0000256" key="1">
    <source>
        <dbReference type="SAM" id="MobiDB-lite"/>
    </source>
</evidence>
<evidence type="ECO:0000313" key="2">
    <source>
        <dbReference type="EMBL" id="OMJ30244.1"/>
    </source>
</evidence>
<name>A0A1R1YTP0_9FUNG</name>
<reference evidence="3" key="1">
    <citation type="submission" date="2017-01" db="EMBL/GenBank/DDBJ databases">
        <authorList>
            <person name="Wang Y."/>
            <person name="White M."/>
            <person name="Kvist S."/>
            <person name="Moncalvo J.-M."/>
        </authorList>
    </citation>
    <scope>NUCLEOTIDE SEQUENCE [LARGE SCALE GENOMIC DNA]</scope>
    <source>
        <strain evidence="3">ID-206-W2</strain>
    </source>
</reference>
<dbReference type="AlphaFoldDB" id="A0A1R1YTP0"/>
<dbReference type="Proteomes" id="UP000187429">
    <property type="component" value="Unassembled WGS sequence"/>
</dbReference>
<dbReference type="EMBL" id="LSSM01000048">
    <property type="protein sequence ID" value="OMJ30244.1"/>
    <property type="molecule type" value="Genomic_DNA"/>
</dbReference>
<proteinExistence type="predicted"/>
<feature type="region of interest" description="Disordered" evidence="1">
    <location>
        <begin position="1"/>
        <end position="26"/>
    </location>
</feature>
<evidence type="ECO:0000313" key="3">
    <source>
        <dbReference type="Proteomes" id="UP000187429"/>
    </source>
</evidence>
<accession>A0A1R1YTP0</accession>
<comment type="caution">
    <text evidence="2">The sequence shown here is derived from an EMBL/GenBank/DDBJ whole genome shotgun (WGS) entry which is preliminary data.</text>
</comment>
<sequence>MEEPIRVSSMESVISSSGEGQAGTSDHITNYPALEICDLIPRPSGIISLTAATTSSKSRSFRPQKRKITITREQNLEPDGLAEQRSILHAQDLSSLSIDIIVSK</sequence>
<organism evidence="2 3">
    <name type="scientific">Smittium culicis</name>
    <dbReference type="NCBI Taxonomy" id="133412"/>
    <lineage>
        <taxon>Eukaryota</taxon>
        <taxon>Fungi</taxon>
        <taxon>Fungi incertae sedis</taxon>
        <taxon>Zoopagomycota</taxon>
        <taxon>Kickxellomycotina</taxon>
        <taxon>Harpellomycetes</taxon>
        <taxon>Harpellales</taxon>
        <taxon>Legeriomycetaceae</taxon>
        <taxon>Smittium</taxon>
    </lineage>
</organism>